<protein>
    <submittedName>
        <fullName evidence="2">Uncharacterized protein</fullName>
    </submittedName>
</protein>
<organism evidence="2 3">
    <name type="scientific">Cocos nucifera</name>
    <name type="common">Coconut palm</name>
    <dbReference type="NCBI Taxonomy" id="13894"/>
    <lineage>
        <taxon>Eukaryota</taxon>
        <taxon>Viridiplantae</taxon>
        <taxon>Streptophyta</taxon>
        <taxon>Embryophyta</taxon>
        <taxon>Tracheophyta</taxon>
        <taxon>Spermatophyta</taxon>
        <taxon>Magnoliopsida</taxon>
        <taxon>Liliopsida</taxon>
        <taxon>Arecaceae</taxon>
        <taxon>Arecoideae</taxon>
        <taxon>Cocoseae</taxon>
        <taxon>Attaleinae</taxon>
        <taxon>Cocos</taxon>
    </lineage>
</organism>
<feature type="region of interest" description="Disordered" evidence="1">
    <location>
        <begin position="1"/>
        <end position="83"/>
    </location>
</feature>
<dbReference type="AlphaFoldDB" id="A0A8K0N0S6"/>
<comment type="caution">
    <text evidence="2">The sequence shown here is derived from an EMBL/GenBank/DDBJ whole genome shotgun (WGS) entry which is preliminary data.</text>
</comment>
<keyword evidence="3" id="KW-1185">Reference proteome</keyword>
<proteinExistence type="predicted"/>
<reference evidence="2" key="2">
    <citation type="submission" date="2019-07" db="EMBL/GenBank/DDBJ databases">
        <authorList>
            <person name="Yang Y."/>
            <person name="Bocs S."/>
            <person name="Baudouin L."/>
        </authorList>
    </citation>
    <scope>NUCLEOTIDE SEQUENCE</scope>
    <source>
        <tissue evidence="2">Spear leaf of Hainan Tall coconut</tissue>
    </source>
</reference>
<dbReference type="EMBL" id="CM017875">
    <property type="protein sequence ID" value="KAG1339033.1"/>
    <property type="molecule type" value="Genomic_DNA"/>
</dbReference>
<name>A0A8K0N0S6_COCNU</name>
<reference evidence="2" key="1">
    <citation type="journal article" date="2017" name="Gigascience">
        <title>The genome draft of coconut (Cocos nucifera).</title>
        <authorList>
            <person name="Xiao Y."/>
            <person name="Xu P."/>
            <person name="Fan H."/>
            <person name="Baudouin L."/>
            <person name="Xia W."/>
            <person name="Bocs S."/>
            <person name="Xu J."/>
            <person name="Li Q."/>
            <person name="Guo A."/>
            <person name="Zhou L."/>
            <person name="Li J."/>
            <person name="Wu Y."/>
            <person name="Ma Z."/>
            <person name="Armero A."/>
            <person name="Issali A.E."/>
            <person name="Liu N."/>
            <person name="Peng M."/>
            <person name="Yang Y."/>
        </authorList>
    </citation>
    <scope>NUCLEOTIDE SEQUENCE</scope>
    <source>
        <tissue evidence="2">Spear leaf of Hainan Tall coconut</tissue>
    </source>
</reference>
<feature type="compositionally biased region" description="Basic and acidic residues" evidence="1">
    <location>
        <begin position="1"/>
        <end position="11"/>
    </location>
</feature>
<evidence type="ECO:0000256" key="1">
    <source>
        <dbReference type="SAM" id="MobiDB-lite"/>
    </source>
</evidence>
<sequence>MEMAKAREWKRTASKRKRKREASISRAFGEDESRRSAPPTPENAARIVDAMKGRGGIVPRDPFGLGESSAGRPVGESAQQAAR</sequence>
<evidence type="ECO:0000313" key="2">
    <source>
        <dbReference type="EMBL" id="KAG1339033.1"/>
    </source>
</evidence>
<evidence type="ECO:0000313" key="3">
    <source>
        <dbReference type="Proteomes" id="UP000797356"/>
    </source>
</evidence>
<dbReference type="Proteomes" id="UP000797356">
    <property type="component" value="Chromosome 4"/>
</dbReference>
<dbReference type="OrthoDB" id="1933769at2759"/>
<gene>
    <name evidence="2" type="ORF">COCNU_04G013390</name>
</gene>
<accession>A0A8K0N0S6</accession>